<sequence>MGKQGLKRGFINRIFGVPATKTPQDSDCWSFRDGVITVDLGRAPELSKPGGSIRLEGGDLPERVLVFQGDDGTYRAVKNRCTHIGHRRLDPVPGQNCVQCCSVNGSMYEYDGANLKGPAPHPIKTYQVVKEDNALIIKLA</sequence>
<evidence type="ECO:0000256" key="2">
    <source>
        <dbReference type="ARBA" id="ARBA00022723"/>
    </source>
</evidence>
<dbReference type="Pfam" id="PF00355">
    <property type="entry name" value="Rieske"/>
    <property type="match status" value="1"/>
</dbReference>
<evidence type="ECO:0000256" key="3">
    <source>
        <dbReference type="ARBA" id="ARBA00023004"/>
    </source>
</evidence>
<dbReference type="SUPFAM" id="SSF50022">
    <property type="entry name" value="ISP domain"/>
    <property type="match status" value="1"/>
</dbReference>
<organism evidence="6 7">
    <name type="scientific">Desulfatibacillum aliphaticivorans</name>
    <dbReference type="NCBI Taxonomy" id="218208"/>
    <lineage>
        <taxon>Bacteria</taxon>
        <taxon>Pseudomonadati</taxon>
        <taxon>Thermodesulfobacteriota</taxon>
        <taxon>Desulfobacteria</taxon>
        <taxon>Desulfobacterales</taxon>
        <taxon>Desulfatibacillaceae</taxon>
        <taxon>Desulfatibacillum</taxon>
    </lineage>
</organism>
<dbReference type="GO" id="GO:0051537">
    <property type="term" value="F:2 iron, 2 sulfur cluster binding"/>
    <property type="evidence" value="ECO:0007669"/>
    <property type="project" value="UniProtKB-KW"/>
</dbReference>
<accession>B8F910</accession>
<evidence type="ECO:0000256" key="1">
    <source>
        <dbReference type="ARBA" id="ARBA00022714"/>
    </source>
</evidence>
<dbReference type="Gene3D" id="2.102.10.10">
    <property type="entry name" value="Rieske [2Fe-2S] iron-sulphur domain"/>
    <property type="match status" value="1"/>
</dbReference>
<evidence type="ECO:0000256" key="4">
    <source>
        <dbReference type="ARBA" id="ARBA00023014"/>
    </source>
</evidence>
<evidence type="ECO:0000313" key="6">
    <source>
        <dbReference type="EMBL" id="ACL02042.1"/>
    </source>
</evidence>
<dbReference type="InterPro" id="IPR036922">
    <property type="entry name" value="Rieske_2Fe-2S_sf"/>
</dbReference>
<dbReference type="Proteomes" id="UP000000739">
    <property type="component" value="Chromosome"/>
</dbReference>
<dbReference type="HOGENOM" id="CLU_1882311_0_0_7"/>
<dbReference type="RefSeq" id="WP_012609482.1">
    <property type="nucleotide sequence ID" value="NC_011768.1"/>
</dbReference>
<keyword evidence="3" id="KW-0408">Iron</keyword>
<evidence type="ECO:0000313" key="7">
    <source>
        <dbReference type="Proteomes" id="UP000000739"/>
    </source>
</evidence>
<reference evidence="6 7" key="1">
    <citation type="journal article" date="2012" name="Environ. Microbiol.">
        <title>The genome sequence of Desulfatibacillum alkenivorans AK-01: a blueprint for anaerobic alkane oxidation.</title>
        <authorList>
            <person name="Callaghan A.V."/>
            <person name="Morris B.E."/>
            <person name="Pereira I.A."/>
            <person name="McInerney M.J."/>
            <person name="Austin R.N."/>
            <person name="Groves J.T."/>
            <person name="Kukor J.J."/>
            <person name="Suflita J.M."/>
            <person name="Young L.Y."/>
            <person name="Zylstra G.J."/>
            <person name="Wawrik B."/>
        </authorList>
    </citation>
    <scope>NUCLEOTIDE SEQUENCE [LARGE SCALE GENOMIC DNA]</scope>
    <source>
        <strain evidence="6 7">AK-01</strain>
    </source>
</reference>
<keyword evidence="2" id="KW-0479">Metal-binding</keyword>
<dbReference type="eggNOG" id="COG0723">
    <property type="taxonomic scope" value="Bacteria"/>
</dbReference>
<keyword evidence="7" id="KW-1185">Reference proteome</keyword>
<evidence type="ECO:0000259" key="5">
    <source>
        <dbReference type="PROSITE" id="PS51296"/>
    </source>
</evidence>
<proteinExistence type="predicted"/>
<name>B8F910_DESAL</name>
<gene>
    <name evidence="6" type="ordered locus">Dalk_0333</name>
</gene>
<dbReference type="EMBL" id="CP001322">
    <property type="protein sequence ID" value="ACL02042.1"/>
    <property type="molecule type" value="Genomic_DNA"/>
</dbReference>
<dbReference type="InterPro" id="IPR017941">
    <property type="entry name" value="Rieske_2Fe-2S"/>
</dbReference>
<feature type="domain" description="Rieske" evidence="5">
    <location>
        <begin position="47"/>
        <end position="137"/>
    </location>
</feature>
<protein>
    <submittedName>
        <fullName evidence="6">Rieske (2Fe-2S) domain protein</fullName>
    </submittedName>
</protein>
<dbReference type="PROSITE" id="PS51296">
    <property type="entry name" value="RIESKE"/>
    <property type="match status" value="1"/>
</dbReference>
<dbReference type="KEGG" id="dal:Dalk_0333"/>
<keyword evidence="1" id="KW-0001">2Fe-2S</keyword>
<dbReference type="GO" id="GO:0046872">
    <property type="term" value="F:metal ion binding"/>
    <property type="evidence" value="ECO:0007669"/>
    <property type="project" value="UniProtKB-KW"/>
</dbReference>
<keyword evidence="4" id="KW-0411">Iron-sulfur</keyword>
<dbReference type="AlphaFoldDB" id="B8F910"/>